<name>A0A2R3ZX28_9CAUD</name>
<sequence length="117" mass="13463">MGYQPKSELRELAAKAEFLFMLIFLAFSSIATLLIFVPALILNDGVYAPVWVVVSMLLSIPILLWSHGKSKDIAIWWVMRPENKRLAEQNAKVLRNRIIRESEEFITECRGKNEIQS</sequence>
<reference evidence="2 3" key="1">
    <citation type="submission" date="2018-02" db="EMBL/GenBank/DDBJ databases">
        <title>Isolation, characterization and genome analysis of lytic bacteriophages against Enterobacter cloacae.</title>
        <authorList>
            <person name="Ramesh N."/>
            <person name="Prasanth M."/>
            <person name="Tamhankar A.J."/>
            <person name="Lundborg C.S."/>
        </authorList>
    </citation>
    <scope>NUCLEOTIDE SEQUENCE [LARGE SCALE GENOMIC DNA]</scope>
</reference>
<organism evidence="2 3">
    <name type="scientific">Enterobacter phage myPSH1140</name>
    <dbReference type="NCBI Taxonomy" id="2108137"/>
    <lineage>
        <taxon>Viruses</taxon>
        <taxon>Duplodnaviria</taxon>
        <taxon>Heunggongvirae</taxon>
        <taxon>Uroviricota</taxon>
        <taxon>Caudoviricetes</taxon>
        <taxon>Pantevenvirales</taxon>
        <taxon>Straboviridae</taxon>
        <taxon>Tevenvirinae</taxon>
        <taxon>Karamvirus</taxon>
        <taxon>Karamvirus mypsh1140</taxon>
    </lineage>
</organism>
<feature type="transmembrane region" description="Helical" evidence="1">
    <location>
        <begin position="20"/>
        <end position="41"/>
    </location>
</feature>
<evidence type="ECO:0000256" key="1">
    <source>
        <dbReference type="SAM" id="Phobius"/>
    </source>
</evidence>
<gene>
    <name evidence="2" type="ORF">PSH1140_111</name>
</gene>
<dbReference type="Proteomes" id="UP000244328">
    <property type="component" value="Segment"/>
</dbReference>
<keyword evidence="1" id="KW-0472">Membrane</keyword>
<feature type="transmembrane region" description="Helical" evidence="1">
    <location>
        <begin position="47"/>
        <end position="65"/>
    </location>
</feature>
<accession>A0A2R3ZX28</accession>
<keyword evidence="1" id="KW-0812">Transmembrane</keyword>
<evidence type="ECO:0000313" key="2">
    <source>
        <dbReference type="EMBL" id="AVR55316.1"/>
    </source>
</evidence>
<proteinExistence type="predicted"/>
<dbReference type="EMBL" id="MG999954">
    <property type="protein sequence ID" value="AVR55316.1"/>
    <property type="molecule type" value="Genomic_DNA"/>
</dbReference>
<protein>
    <submittedName>
        <fullName evidence="2">Uncharacterized protein</fullName>
    </submittedName>
</protein>
<keyword evidence="3" id="KW-1185">Reference proteome</keyword>
<evidence type="ECO:0000313" key="3">
    <source>
        <dbReference type="Proteomes" id="UP000244328"/>
    </source>
</evidence>
<keyword evidence="1" id="KW-1133">Transmembrane helix</keyword>